<evidence type="ECO:0000313" key="2">
    <source>
        <dbReference type="RefSeq" id="XP_070482723.1"/>
    </source>
</evidence>
<name>A0ABM4PZV5_EQUPR</name>
<dbReference type="GeneID" id="139084249"/>
<keyword evidence="1" id="KW-1185">Reference proteome</keyword>
<dbReference type="RefSeq" id="XP_070482723.1">
    <property type="nucleotide sequence ID" value="XM_070626622.1"/>
</dbReference>
<accession>A0ABM4PZV5</accession>
<proteinExistence type="predicted"/>
<gene>
    <name evidence="2" type="primary">LOC139084249</name>
</gene>
<reference evidence="2" key="1">
    <citation type="submission" date="2025-08" db="UniProtKB">
        <authorList>
            <consortium name="RefSeq"/>
        </authorList>
    </citation>
    <scope>IDENTIFICATION</scope>
    <source>
        <tissue evidence="2">Blood</tissue>
    </source>
</reference>
<organism evidence="1 2">
    <name type="scientific">Equus przewalskii</name>
    <name type="common">Przewalski's horse</name>
    <name type="synonym">Equus caballus przewalskii</name>
    <dbReference type="NCBI Taxonomy" id="9798"/>
    <lineage>
        <taxon>Eukaryota</taxon>
        <taxon>Metazoa</taxon>
        <taxon>Chordata</taxon>
        <taxon>Craniata</taxon>
        <taxon>Vertebrata</taxon>
        <taxon>Euteleostomi</taxon>
        <taxon>Mammalia</taxon>
        <taxon>Eutheria</taxon>
        <taxon>Laurasiatheria</taxon>
        <taxon>Perissodactyla</taxon>
        <taxon>Equidae</taxon>
        <taxon>Equus</taxon>
    </lineage>
</organism>
<protein>
    <submittedName>
        <fullName evidence="2">Elastin-like</fullName>
    </submittedName>
</protein>
<dbReference type="Proteomes" id="UP001652662">
    <property type="component" value="Chromosome 6"/>
</dbReference>
<evidence type="ECO:0000313" key="1">
    <source>
        <dbReference type="Proteomes" id="UP001652662"/>
    </source>
</evidence>
<sequence>MSVVLARARGAVAAGSEGRAPWEVASGGPVGLGTVGSAARGVLGAGGGQAVLPARSSADVVDRARSGLEGPREDTAAVAGSPAGVAVGAWERAEVVRAAEPGCWGKVLASVSPGPPADPDSASTCVVPAEPGLDGATLVAVPAAEVAGAEVPFQGCEAAGPEDWDAGPGLVVPTWVAAAFSAGRTASGRAGASEVAGVATVLPVRLGGEPVPGCKLAPPMSVVLARARGAVAAGSEGRAPWEVASGGPVGLGTVGSAARGVLGAGGGQAVLPARRSADVVDRARSGLEGPREDTAAVAGSPAGVAVGAWERAEVVRAAEPGCWGKVLASVSPGPPADPDSASTCVVPAEPGLDGATLVAVPAAEVAGAEVPFQGCEAAGPEDWDAGPGLVVPTWVAAAFSAGRTASGRAGASEVAGVATVLPVRLGGEPVPGCKLAPPMSVVLARARGAVAAGSEGRAPWEVASGGPVGLGTVGSAAPGVLGAGGGQAVLPARSSADVVDRARSGLEGPREDTAAVPGSPAGVAVGAWERAEVVRAAEPGCWGKVLASVSPGPPADPDSASTCVVPAEPGLDGATLVAVPAAEVAGAEVPFQGCEAAGPEDWDAGPGLVVPTWVAAAFSAGRTSSGPAGASEVRGVTDMVPVSIRWEPVRGSKVTLPLSFVLGAALGTVVAGSESWLPWDVASG</sequence>